<reference evidence="2" key="1">
    <citation type="submission" date="2019-05" db="EMBL/GenBank/DDBJ databases">
        <title>Flavobacterium profundi sp. nov., isolated from a deep-sea seamount.</title>
        <authorList>
            <person name="Zhang D.-C."/>
        </authorList>
    </citation>
    <scope>NUCLEOTIDE SEQUENCE [LARGE SCALE GENOMIC DNA]</scope>
    <source>
        <strain evidence="2">TP390</strain>
    </source>
</reference>
<name>A0A6I4IUG4_9FLAO</name>
<organism evidence="1 2">
    <name type="scientific">Flavobacterium profundi</name>
    <dbReference type="NCBI Taxonomy" id="1774945"/>
    <lineage>
        <taxon>Bacteria</taxon>
        <taxon>Pseudomonadati</taxon>
        <taxon>Bacteroidota</taxon>
        <taxon>Flavobacteriia</taxon>
        <taxon>Flavobacteriales</taxon>
        <taxon>Flavobacteriaceae</taxon>
        <taxon>Flavobacterium</taxon>
    </lineage>
</organism>
<accession>A0A6I4IUG4</accession>
<dbReference type="RefSeq" id="WP_140998982.1">
    <property type="nucleotide sequence ID" value="NZ_VDCZ01000013.1"/>
</dbReference>
<sequence length="108" mass="12557">MDIEKLIKELKEALLTLLGNKYKEFKPEIQKDITVFLKESEEKLKRWVQLLAEDSITKEEFEWLLKSQKDLVSLKALQTVGVSKIRLNNIKNSILKTIFDIVLAAVIK</sequence>
<evidence type="ECO:0000313" key="2">
    <source>
        <dbReference type="Proteomes" id="UP000431264"/>
    </source>
</evidence>
<dbReference type="EMBL" id="WQLW01000013">
    <property type="protein sequence ID" value="MVO10557.1"/>
    <property type="molecule type" value="Genomic_DNA"/>
</dbReference>
<protein>
    <submittedName>
        <fullName evidence="1">Uncharacterized protein</fullName>
    </submittedName>
</protein>
<evidence type="ECO:0000313" key="1">
    <source>
        <dbReference type="EMBL" id="MVO10557.1"/>
    </source>
</evidence>
<dbReference type="OrthoDB" id="1443327at2"/>
<comment type="caution">
    <text evidence="1">The sequence shown here is derived from an EMBL/GenBank/DDBJ whole genome shotgun (WGS) entry which is preliminary data.</text>
</comment>
<gene>
    <name evidence="1" type="ORF">GOQ30_15390</name>
</gene>
<keyword evidence="2" id="KW-1185">Reference proteome</keyword>
<dbReference type="AlphaFoldDB" id="A0A6I4IUG4"/>
<dbReference type="Proteomes" id="UP000431264">
    <property type="component" value="Unassembled WGS sequence"/>
</dbReference>
<proteinExistence type="predicted"/>